<dbReference type="InterPro" id="IPR028082">
    <property type="entry name" value="Peripla_BP_I"/>
</dbReference>
<dbReference type="Gene3D" id="3.40.50.2300">
    <property type="match status" value="2"/>
</dbReference>
<evidence type="ECO:0000313" key="6">
    <source>
        <dbReference type="Proteomes" id="UP000593892"/>
    </source>
</evidence>
<evidence type="ECO:0000256" key="3">
    <source>
        <dbReference type="ARBA" id="ARBA00023163"/>
    </source>
</evidence>
<accession>A0A7S7NXU3</accession>
<evidence type="ECO:0000259" key="4">
    <source>
        <dbReference type="PROSITE" id="PS50932"/>
    </source>
</evidence>
<keyword evidence="2 5" id="KW-0238">DNA-binding</keyword>
<dbReference type="PANTHER" id="PTHR30146">
    <property type="entry name" value="LACI-RELATED TRANSCRIPTIONAL REPRESSOR"/>
    <property type="match status" value="1"/>
</dbReference>
<dbReference type="RefSeq" id="WP_194452823.1">
    <property type="nucleotide sequence ID" value="NZ_CP063849.1"/>
</dbReference>
<dbReference type="GO" id="GO:0000976">
    <property type="term" value="F:transcription cis-regulatory region binding"/>
    <property type="evidence" value="ECO:0007669"/>
    <property type="project" value="TreeGrafter"/>
</dbReference>
<dbReference type="InterPro" id="IPR000843">
    <property type="entry name" value="HTH_LacI"/>
</dbReference>
<dbReference type="Gene3D" id="1.10.260.40">
    <property type="entry name" value="lambda repressor-like DNA-binding domains"/>
    <property type="match status" value="1"/>
</dbReference>
<dbReference type="InterPro" id="IPR010982">
    <property type="entry name" value="Lambda_DNA-bd_dom_sf"/>
</dbReference>
<keyword evidence="6" id="KW-1185">Reference proteome</keyword>
<protein>
    <submittedName>
        <fullName evidence="5">LacI family DNA-binding transcriptional regulator</fullName>
    </submittedName>
</protein>
<dbReference type="SUPFAM" id="SSF53822">
    <property type="entry name" value="Periplasmic binding protein-like I"/>
    <property type="match status" value="1"/>
</dbReference>
<dbReference type="Pfam" id="PF13377">
    <property type="entry name" value="Peripla_BP_3"/>
    <property type="match status" value="1"/>
</dbReference>
<dbReference type="CDD" id="cd06267">
    <property type="entry name" value="PBP1_LacI_sugar_binding-like"/>
    <property type="match status" value="1"/>
</dbReference>
<name>A0A7S7NXU3_PALFE</name>
<evidence type="ECO:0000313" key="5">
    <source>
        <dbReference type="EMBL" id="QOY91169.1"/>
    </source>
</evidence>
<keyword evidence="1" id="KW-0805">Transcription regulation</keyword>
<dbReference type="KEGG" id="pfer:IRI77_14835"/>
<dbReference type="SMART" id="SM00354">
    <property type="entry name" value="HTH_LACI"/>
    <property type="match status" value="1"/>
</dbReference>
<dbReference type="GO" id="GO:0003700">
    <property type="term" value="F:DNA-binding transcription factor activity"/>
    <property type="evidence" value="ECO:0007669"/>
    <property type="project" value="TreeGrafter"/>
</dbReference>
<dbReference type="InterPro" id="IPR046335">
    <property type="entry name" value="LacI/GalR-like_sensor"/>
</dbReference>
<reference evidence="5 6" key="1">
    <citation type="submission" date="2020-10" db="EMBL/GenBank/DDBJ databases">
        <title>Complete genome sequence of Paludibaculum fermentans P105T, a facultatively anaerobic acidobacterium capable of dissimilatory Fe(III) reduction.</title>
        <authorList>
            <person name="Dedysh S.N."/>
            <person name="Beletsky A.V."/>
            <person name="Kulichevskaya I.S."/>
            <person name="Mardanov A.V."/>
            <person name="Ravin N.V."/>
        </authorList>
    </citation>
    <scope>NUCLEOTIDE SEQUENCE [LARGE SCALE GENOMIC DNA]</scope>
    <source>
        <strain evidence="5 6">P105</strain>
    </source>
</reference>
<keyword evidence="3" id="KW-0804">Transcription</keyword>
<feature type="domain" description="HTH lacI-type" evidence="4">
    <location>
        <begin position="3"/>
        <end position="57"/>
    </location>
</feature>
<dbReference type="Pfam" id="PF00356">
    <property type="entry name" value="LacI"/>
    <property type="match status" value="1"/>
</dbReference>
<evidence type="ECO:0000256" key="1">
    <source>
        <dbReference type="ARBA" id="ARBA00023015"/>
    </source>
</evidence>
<dbReference type="CDD" id="cd01392">
    <property type="entry name" value="HTH_LacI"/>
    <property type="match status" value="1"/>
</dbReference>
<sequence length="337" mass="36549">MAVRLKDIARDLGVSVVTVSKVLRNHSDISDETRDRVLKRMKELNYRPNLAARALVTGRSFSVGLVVPDLVHPFFAEVAKGLSKILRKKGYSLLIASSEEDPELEQQELDMMLARRVDALVVASAQWTVESFRRIEEQKTPYVLIDRQFAGLAANFVGVDDEAVGALATSHLIEQGCSRIAHIRGPELSTGLGRLEGYRRALAKHGLAPLPGYVVMGRSVDNLSDTSGHEAMLRLLELQPRPDGVFCYNDPTAMGAMKAILDGGLRVPEDVAVIGAGNVNYAGLLRVPLSSIDQHSDSIGERAGKLALSLVESKTAVRPRTVLLDPGLVVRASSARA</sequence>
<dbReference type="SUPFAM" id="SSF47413">
    <property type="entry name" value="lambda repressor-like DNA-binding domains"/>
    <property type="match status" value="1"/>
</dbReference>
<dbReference type="PROSITE" id="PS50932">
    <property type="entry name" value="HTH_LACI_2"/>
    <property type="match status" value="1"/>
</dbReference>
<dbReference type="AlphaFoldDB" id="A0A7S7NXU3"/>
<proteinExistence type="predicted"/>
<dbReference type="Proteomes" id="UP000593892">
    <property type="component" value="Chromosome"/>
</dbReference>
<evidence type="ECO:0000256" key="2">
    <source>
        <dbReference type="ARBA" id="ARBA00023125"/>
    </source>
</evidence>
<dbReference type="PANTHER" id="PTHR30146:SF109">
    <property type="entry name" value="HTH-TYPE TRANSCRIPTIONAL REGULATOR GALS"/>
    <property type="match status" value="1"/>
</dbReference>
<gene>
    <name evidence="5" type="ORF">IRI77_14835</name>
</gene>
<dbReference type="EMBL" id="CP063849">
    <property type="protein sequence ID" value="QOY91169.1"/>
    <property type="molecule type" value="Genomic_DNA"/>
</dbReference>
<organism evidence="5 6">
    <name type="scientific">Paludibaculum fermentans</name>
    <dbReference type="NCBI Taxonomy" id="1473598"/>
    <lineage>
        <taxon>Bacteria</taxon>
        <taxon>Pseudomonadati</taxon>
        <taxon>Acidobacteriota</taxon>
        <taxon>Terriglobia</taxon>
        <taxon>Bryobacterales</taxon>
        <taxon>Bryobacteraceae</taxon>
        <taxon>Paludibaculum</taxon>
    </lineage>
</organism>